<feature type="signal peptide" evidence="1">
    <location>
        <begin position="1"/>
        <end position="16"/>
    </location>
</feature>
<dbReference type="EMBL" id="GBXM01009014">
    <property type="protein sequence ID" value="JAH99563.1"/>
    <property type="molecule type" value="Transcribed_RNA"/>
</dbReference>
<dbReference type="AlphaFoldDB" id="A0A0E9XD05"/>
<name>A0A0E9XD05_ANGAN</name>
<sequence>MWLMCRFSAFIKRVFSFILYSPCRNCSTFLCSAVKKYSPPS</sequence>
<organism evidence="2">
    <name type="scientific">Anguilla anguilla</name>
    <name type="common">European freshwater eel</name>
    <name type="synonym">Muraena anguilla</name>
    <dbReference type="NCBI Taxonomy" id="7936"/>
    <lineage>
        <taxon>Eukaryota</taxon>
        <taxon>Metazoa</taxon>
        <taxon>Chordata</taxon>
        <taxon>Craniata</taxon>
        <taxon>Vertebrata</taxon>
        <taxon>Euteleostomi</taxon>
        <taxon>Actinopterygii</taxon>
        <taxon>Neopterygii</taxon>
        <taxon>Teleostei</taxon>
        <taxon>Anguilliformes</taxon>
        <taxon>Anguillidae</taxon>
        <taxon>Anguilla</taxon>
    </lineage>
</organism>
<keyword evidence="1" id="KW-0732">Signal</keyword>
<proteinExistence type="predicted"/>
<reference evidence="2" key="1">
    <citation type="submission" date="2014-11" db="EMBL/GenBank/DDBJ databases">
        <authorList>
            <person name="Amaro Gonzalez C."/>
        </authorList>
    </citation>
    <scope>NUCLEOTIDE SEQUENCE</scope>
</reference>
<evidence type="ECO:0000313" key="2">
    <source>
        <dbReference type="EMBL" id="JAH99563.1"/>
    </source>
</evidence>
<evidence type="ECO:0000256" key="1">
    <source>
        <dbReference type="SAM" id="SignalP"/>
    </source>
</evidence>
<reference evidence="2" key="2">
    <citation type="journal article" date="2015" name="Fish Shellfish Immunol.">
        <title>Early steps in the European eel (Anguilla anguilla)-Vibrio vulnificus interaction in the gills: Role of the RtxA13 toxin.</title>
        <authorList>
            <person name="Callol A."/>
            <person name="Pajuelo D."/>
            <person name="Ebbesson L."/>
            <person name="Teles M."/>
            <person name="MacKenzie S."/>
            <person name="Amaro C."/>
        </authorList>
    </citation>
    <scope>NUCLEOTIDE SEQUENCE</scope>
</reference>
<accession>A0A0E9XD05</accession>
<feature type="chain" id="PRO_5002434958" evidence="1">
    <location>
        <begin position="17"/>
        <end position="41"/>
    </location>
</feature>
<protein>
    <submittedName>
        <fullName evidence="2">Uncharacterized protein</fullName>
    </submittedName>
</protein>